<comment type="caution">
    <text evidence="1">The sequence shown here is derived from an EMBL/GenBank/DDBJ whole genome shotgun (WGS) entry which is preliminary data.</text>
</comment>
<name>A0A1F6PDE6_9BACT</name>
<sequence>MAFLIIVLYSLELGQIMRLNVGRSHDPAPRSKEKEMLEIKLPAVTTDVGEQPQDWWREVAQIAANSPDARSVFIAAERAELLAAIPHRAIINDSGGFGPSGYGC</sequence>
<gene>
    <name evidence="1" type="ORF">A2538_02145</name>
</gene>
<dbReference type="EMBL" id="MFRE01000012">
    <property type="protein sequence ID" value="OGH94080.1"/>
    <property type="molecule type" value="Genomic_DNA"/>
</dbReference>
<dbReference type="AlphaFoldDB" id="A0A1F6PDE6"/>
<evidence type="ECO:0000313" key="1">
    <source>
        <dbReference type="EMBL" id="OGH94080.1"/>
    </source>
</evidence>
<reference evidence="1 2" key="1">
    <citation type="journal article" date="2016" name="Nat. Commun.">
        <title>Thousands of microbial genomes shed light on interconnected biogeochemical processes in an aquifer system.</title>
        <authorList>
            <person name="Anantharaman K."/>
            <person name="Brown C.T."/>
            <person name="Hug L.A."/>
            <person name="Sharon I."/>
            <person name="Castelle C.J."/>
            <person name="Probst A.J."/>
            <person name="Thomas B.C."/>
            <person name="Singh A."/>
            <person name="Wilkins M.J."/>
            <person name="Karaoz U."/>
            <person name="Brodie E.L."/>
            <person name="Williams K.H."/>
            <person name="Hubbard S.S."/>
            <person name="Banfield J.F."/>
        </authorList>
    </citation>
    <scope>NUCLEOTIDE SEQUENCE [LARGE SCALE GENOMIC DNA]</scope>
</reference>
<proteinExistence type="predicted"/>
<dbReference type="Proteomes" id="UP000178254">
    <property type="component" value="Unassembled WGS sequence"/>
</dbReference>
<organism evidence="1 2">
    <name type="scientific">Candidatus Magasanikbacteria bacterium RIFOXYD2_FULL_41_14</name>
    <dbReference type="NCBI Taxonomy" id="1798709"/>
    <lineage>
        <taxon>Bacteria</taxon>
        <taxon>Candidatus Magasanikiibacteriota</taxon>
    </lineage>
</organism>
<evidence type="ECO:0000313" key="2">
    <source>
        <dbReference type="Proteomes" id="UP000178254"/>
    </source>
</evidence>
<protein>
    <submittedName>
        <fullName evidence="1">Uncharacterized protein</fullName>
    </submittedName>
</protein>
<accession>A0A1F6PDE6</accession>